<proteinExistence type="predicted"/>
<keyword evidence="1" id="KW-0472">Membrane</keyword>
<dbReference type="Proteomes" id="UP000035680">
    <property type="component" value="Unassembled WGS sequence"/>
</dbReference>
<reference evidence="3" key="2">
    <citation type="submission" date="2015-08" db="UniProtKB">
        <authorList>
            <consortium name="WormBaseParasite"/>
        </authorList>
    </citation>
    <scope>IDENTIFICATION</scope>
</reference>
<protein>
    <submittedName>
        <fullName evidence="3">Caenorhabditis elegans ly-6-related family-containing protein</fullName>
    </submittedName>
</protein>
<dbReference type="WBParaSite" id="SVE_1988200.1">
    <property type="protein sequence ID" value="SVE_1988200.1"/>
    <property type="gene ID" value="SVE_1988200"/>
</dbReference>
<name>A0A0K0G568_STRVS</name>
<evidence type="ECO:0000313" key="3">
    <source>
        <dbReference type="WBParaSite" id="SVE_1988200.1"/>
    </source>
</evidence>
<organism evidence="2 3">
    <name type="scientific">Strongyloides venezuelensis</name>
    <name type="common">Threadworm</name>
    <dbReference type="NCBI Taxonomy" id="75913"/>
    <lineage>
        <taxon>Eukaryota</taxon>
        <taxon>Metazoa</taxon>
        <taxon>Ecdysozoa</taxon>
        <taxon>Nematoda</taxon>
        <taxon>Chromadorea</taxon>
        <taxon>Rhabditida</taxon>
        <taxon>Tylenchina</taxon>
        <taxon>Panagrolaimomorpha</taxon>
        <taxon>Strongyloidoidea</taxon>
        <taxon>Strongyloididae</taxon>
        <taxon>Strongyloides</taxon>
    </lineage>
</organism>
<keyword evidence="2" id="KW-1185">Reference proteome</keyword>
<dbReference type="AlphaFoldDB" id="A0A0K0G568"/>
<keyword evidence="1" id="KW-1133">Transmembrane helix</keyword>
<sequence length="148" mass="17357">MISIKQINYILNIPITVTFFFKIYHVTSLKCQILDSAPKHTDDIAKFRYSTIECNELCYHKISKKVNRTLGCVTTTYAGFKNINNLTVPGYYEEHSEEHTLCFCKWNNCNAIELNFSQELNYKHNISNKIVLISTFTLTIIFMMFLKY</sequence>
<reference evidence="2" key="1">
    <citation type="submission" date="2014-07" db="EMBL/GenBank/DDBJ databases">
        <authorList>
            <person name="Martin A.A"/>
            <person name="De Silva N."/>
        </authorList>
    </citation>
    <scope>NUCLEOTIDE SEQUENCE</scope>
</reference>
<keyword evidence="1" id="KW-0812">Transmembrane</keyword>
<evidence type="ECO:0000313" key="2">
    <source>
        <dbReference type="Proteomes" id="UP000035680"/>
    </source>
</evidence>
<evidence type="ECO:0000256" key="1">
    <source>
        <dbReference type="SAM" id="Phobius"/>
    </source>
</evidence>
<accession>A0A0K0G568</accession>
<feature type="transmembrane region" description="Helical" evidence="1">
    <location>
        <begin position="130"/>
        <end position="146"/>
    </location>
</feature>